<dbReference type="GO" id="GO:0006355">
    <property type="term" value="P:regulation of DNA-templated transcription"/>
    <property type="evidence" value="ECO:0007669"/>
    <property type="project" value="InterPro"/>
</dbReference>
<keyword evidence="8" id="KW-1133">Transmembrane helix</keyword>
<keyword evidence="8" id="KW-0472">Membrane</keyword>
<evidence type="ECO:0000256" key="4">
    <source>
        <dbReference type="ARBA" id="ARBA00022803"/>
    </source>
</evidence>
<dbReference type="SMART" id="SM00028">
    <property type="entry name" value="TPR"/>
    <property type="match status" value="6"/>
</dbReference>
<keyword evidence="2" id="KW-0963">Cytoplasm</keyword>
<dbReference type="AlphaFoldDB" id="A0A1W2G5Y9"/>
<feature type="repeat" description="TPR" evidence="6">
    <location>
        <begin position="235"/>
        <end position="268"/>
    </location>
</feature>
<dbReference type="PANTHER" id="PTHR46630:SF1">
    <property type="entry name" value="TETRATRICOPEPTIDE REPEAT PROTEIN 29"/>
    <property type="match status" value="1"/>
</dbReference>
<evidence type="ECO:0000313" key="11">
    <source>
        <dbReference type="Proteomes" id="UP000192472"/>
    </source>
</evidence>
<dbReference type="Pfam" id="PF13374">
    <property type="entry name" value="TPR_10"/>
    <property type="match status" value="1"/>
</dbReference>
<evidence type="ECO:0000256" key="9">
    <source>
        <dbReference type="SAM" id="SignalP"/>
    </source>
</evidence>
<evidence type="ECO:0000313" key="10">
    <source>
        <dbReference type="EMBL" id="SMD32077.1"/>
    </source>
</evidence>
<dbReference type="Proteomes" id="UP000192472">
    <property type="component" value="Unassembled WGS sequence"/>
</dbReference>
<keyword evidence="11" id="KW-1185">Reference proteome</keyword>
<name>A0A1W2G5Y9_REIFA</name>
<gene>
    <name evidence="10" type="ORF">SAMN04488029_0417</name>
</gene>
<proteinExistence type="inferred from homology"/>
<keyword evidence="9" id="KW-0732">Signal</keyword>
<feature type="coiled-coil region" evidence="7">
    <location>
        <begin position="372"/>
        <end position="420"/>
    </location>
</feature>
<evidence type="ECO:0000256" key="5">
    <source>
        <dbReference type="ARBA" id="ARBA00038253"/>
    </source>
</evidence>
<organism evidence="10 11">
    <name type="scientific">Reichenbachiella faecimaris</name>
    <dbReference type="NCBI Taxonomy" id="692418"/>
    <lineage>
        <taxon>Bacteria</taxon>
        <taxon>Pseudomonadati</taxon>
        <taxon>Bacteroidota</taxon>
        <taxon>Cytophagia</taxon>
        <taxon>Cytophagales</taxon>
        <taxon>Reichenbachiellaceae</taxon>
        <taxon>Reichenbachiella</taxon>
    </lineage>
</organism>
<feature type="signal peptide" evidence="9">
    <location>
        <begin position="1"/>
        <end position="18"/>
    </location>
</feature>
<dbReference type="SUPFAM" id="SSF48452">
    <property type="entry name" value="TPR-like"/>
    <property type="match status" value="2"/>
</dbReference>
<dbReference type="Pfam" id="PF13424">
    <property type="entry name" value="TPR_12"/>
    <property type="match status" value="1"/>
</dbReference>
<protein>
    <submittedName>
        <fullName evidence="10">Tetratricopeptide repeat-containing protein</fullName>
    </submittedName>
</protein>
<dbReference type="OrthoDB" id="1523128at2"/>
<comment type="similarity">
    <text evidence="5">Belongs to the Rap family.</text>
</comment>
<dbReference type="InterPro" id="IPR019734">
    <property type="entry name" value="TPR_rpt"/>
</dbReference>
<dbReference type="GO" id="GO:0003677">
    <property type="term" value="F:DNA binding"/>
    <property type="evidence" value="ECO:0007669"/>
    <property type="project" value="InterPro"/>
</dbReference>
<reference evidence="10 11" key="1">
    <citation type="submission" date="2017-04" db="EMBL/GenBank/DDBJ databases">
        <authorList>
            <person name="Afonso C.L."/>
            <person name="Miller P.J."/>
            <person name="Scott M.A."/>
            <person name="Spackman E."/>
            <person name="Goraichik I."/>
            <person name="Dimitrov K.M."/>
            <person name="Suarez D.L."/>
            <person name="Swayne D.E."/>
        </authorList>
    </citation>
    <scope>NUCLEOTIDE SEQUENCE [LARGE SCALE GENOMIC DNA]</scope>
    <source>
        <strain evidence="10 11">DSM 26133</strain>
    </source>
</reference>
<dbReference type="SUPFAM" id="SSF46894">
    <property type="entry name" value="C-terminal effector domain of the bipartite response regulators"/>
    <property type="match status" value="1"/>
</dbReference>
<sequence length="536" mass="61571">MRSTLLLILLFSYAVASAQLDSLKQVLAEMPDTEEKLNWIPRTCFAYRKSDPDILEALAQEGLVIAKRMENQHMPAVYNNILGSAYWLRGDNENATIYYLEALRIGTENEDYRSIASSNSNLGNVYDAIGNYEKAIDHGRLAVAAAEAMQDTVRLASVYLNLGKSLAENQVLDTALFYFYKAIAFKQLIGDVDGEALLHNNVGSILLRMDSLDAAEIHLKKANATFENERHFLVNDLYSNLGVLYAKRGRFKLAHSYLDSAIRMSQTGDDKISLIHAYQEKRDISAAEGNYREAFDVFSKLYELDQSFRGEEVQKKVEVLQLKYEEEKNQKQIALLEKEKAEEQLFLFRTMITGVFVIISLLFMILILRLKVNNSKLKEKDLQNQLIQKKKELTSYALNFIQKNELMSDLTEKINELKKESLPDTNKGLSKLNHLISDSFRIDQDWENFKLMFEEVHPDFFTLLKKQYAELSNAELKLSALLRLNMNLKESSRVLGISPESVKTARYRLRKKLKLEHDDNLVDFFLKFNDELTASN</sequence>
<dbReference type="RefSeq" id="WP_084370761.1">
    <property type="nucleotide sequence ID" value="NZ_FWYF01000001.1"/>
</dbReference>
<dbReference type="GO" id="GO:0005737">
    <property type="term" value="C:cytoplasm"/>
    <property type="evidence" value="ECO:0007669"/>
    <property type="project" value="UniProtKB-SubCell"/>
</dbReference>
<dbReference type="STRING" id="692418.SAMN04488029_0417"/>
<evidence type="ECO:0000256" key="1">
    <source>
        <dbReference type="ARBA" id="ARBA00004496"/>
    </source>
</evidence>
<feature type="coiled-coil region" evidence="7">
    <location>
        <begin position="464"/>
        <end position="491"/>
    </location>
</feature>
<dbReference type="InterPro" id="IPR051476">
    <property type="entry name" value="Bac_ResReg_Asp_Phosphatase"/>
</dbReference>
<dbReference type="Gene3D" id="1.25.40.10">
    <property type="entry name" value="Tetratricopeptide repeat domain"/>
    <property type="match status" value="2"/>
</dbReference>
<keyword evidence="3" id="KW-0677">Repeat</keyword>
<keyword evidence="4 6" id="KW-0802">TPR repeat</keyword>
<feature type="coiled-coil region" evidence="7">
    <location>
        <begin position="310"/>
        <end position="344"/>
    </location>
</feature>
<comment type="subcellular location">
    <subcellularLocation>
        <location evidence="1">Cytoplasm</location>
    </subcellularLocation>
</comment>
<evidence type="ECO:0000256" key="2">
    <source>
        <dbReference type="ARBA" id="ARBA00022490"/>
    </source>
</evidence>
<feature type="transmembrane region" description="Helical" evidence="8">
    <location>
        <begin position="346"/>
        <end position="368"/>
    </location>
</feature>
<keyword evidence="8" id="KW-0812">Transmembrane</keyword>
<evidence type="ECO:0000256" key="6">
    <source>
        <dbReference type="PROSITE-ProRule" id="PRU00339"/>
    </source>
</evidence>
<keyword evidence="7" id="KW-0175">Coiled coil</keyword>
<dbReference type="InterPro" id="IPR011990">
    <property type="entry name" value="TPR-like_helical_dom_sf"/>
</dbReference>
<dbReference type="InterPro" id="IPR036388">
    <property type="entry name" value="WH-like_DNA-bd_sf"/>
</dbReference>
<dbReference type="InterPro" id="IPR016032">
    <property type="entry name" value="Sig_transdc_resp-reg_C-effctor"/>
</dbReference>
<dbReference type="Gene3D" id="1.10.10.10">
    <property type="entry name" value="Winged helix-like DNA-binding domain superfamily/Winged helix DNA-binding domain"/>
    <property type="match status" value="1"/>
</dbReference>
<feature type="chain" id="PRO_5013229941" evidence="9">
    <location>
        <begin position="19"/>
        <end position="536"/>
    </location>
</feature>
<accession>A0A1W2G5Y9</accession>
<dbReference type="EMBL" id="FWYF01000001">
    <property type="protein sequence ID" value="SMD32077.1"/>
    <property type="molecule type" value="Genomic_DNA"/>
</dbReference>
<dbReference type="PROSITE" id="PS50005">
    <property type="entry name" value="TPR"/>
    <property type="match status" value="1"/>
</dbReference>
<dbReference type="PANTHER" id="PTHR46630">
    <property type="entry name" value="TETRATRICOPEPTIDE REPEAT PROTEIN 29"/>
    <property type="match status" value="1"/>
</dbReference>
<evidence type="ECO:0000256" key="8">
    <source>
        <dbReference type="SAM" id="Phobius"/>
    </source>
</evidence>
<evidence type="ECO:0000256" key="7">
    <source>
        <dbReference type="SAM" id="Coils"/>
    </source>
</evidence>
<evidence type="ECO:0000256" key="3">
    <source>
        <dbReference type="ARBA" id="ARBA00022737"/>
    </source>
</evidence>